<organism evidence="1">
    <name type="scientific">Culex pipiens</name>
    <name type="common">House mosquito</name>
    <dbReference type="NCBI Taxonomy" id="7175"/>
    <lineage>
        <taxon>Eukaryota</taxon>
        <taxon>Metazoa</taxon>
        <taxon>Ecdysozoa</taxon>
        <taxon>Arthropoda</taxon>
        <taxon>Hexapoda</taxon>
        <taxon>Insecta</taxon>
        <taxon>Pterygota</taxon>
        <taxon>Neoptera</taxon>
        <taxon>Endopterygota</taxon>
        <taxon>Diptera</taxon>
        <taxon>Nematocera</taxon>
        <taxon>Culicoidea</taxon>
        <taxon>Culicidae</taxon>
        <taxon>Culicinae</taxon>
        <taxon>Culicini</taxon>
        <taxon>Culex</taxon>
        <taxon>Culex</taxon>
    </lineage>
</organism>
<dbReference type="EMBL" id="HBUE01065574">
    <property type="protein sequence ID" value="CAG6470567.1"/>
    <property type="molecule type" value="Transcribed_RNA"/>
</dbReference>
<accession>A0A8D8B821</accession>
<dbReference type="AlphaFoldDB" id="A0A8D8B821"/>
<name>A0A8D8B821_CULPI</name>
<protein>
    <submittedName>
        <fullName evidence="1">(northern house mosquito) hypothetical protein</fullName>
    </submittedName>
</protein>
<proteinExistence type="predicted"/>
<evidence type="ECO:0000313" key="1">
    <source>
        <dbReference type="EMBL" id="CAG6470567.1"/>
    </source>
</evidence>
<sequence length="153" mass="17179">MIMCLTGTVLFSSHQSYFTSRFHSVLPNPREFCANQTIPAPLPPGMLVLEIFIPPGPANTDARTHTHSVLRSLCCGTFILSTINRENRKPRPRRELFVWCCSPLTLYPSPPIPIQVHFLSVCISEKCSISQYGGEEATRNWEESSARASEERA</sequence>
<reference evidence="1" key="1">
    <citation type="submission" date="2021-05" db="EMBL/GenBank/DDBJ databases">
        <authorList>
            <person name="Alioto T."/>
            <person name="Alioto T."/>
            <person name="Gomez Garrido J."/>
        </authorList>
    </citation>
    <scope>NUCLEOTIDE SEQUENCE</scope>
</reference>